<sequence length="145" mass="15515">MLIKLATAAFCELLRGGMVFAFSFVCLVASERAAHVYAVVRVVYTGVRDKIVIVIAGGGYCCRLHVCVCSPSSCSRRLPGANPPRPKETGRGGENGASKRPRVGLELIRVLEADPRLLACWLAGVVPVSRAHCRKLLPCPAAELV</sequence>
<accession>A0A9P9BX87</accession>
<name>A0A9P9BX87_9PEZI</name>
<organism evidence="2 3">
    <name type="scientific">Microdochium trichocladiopsis</name>
    <dbReference type="NCBI Taxonomy" id="1682393"/>
    <lineage>
        <taxon>Eukaryota</taxon>
        <taxon>Fungi</taxon>
        <taxon>Dikarya</taxon>
        <taxon>Ascomycota</taxon>
        <taxon>Pezizomycotina</taxon>
        <taxon>Sordariomycetes</taxon>
        <taxon>Xylariomycetidae</taxon>
        <taxon>Xylariales</taxon>
        <taxon>Microdochiaceae</taxon>
        <taxon>Microdochium</taxon>
    </lineage>
</organism>
<protein>
    <submittedName>
        <fullName evidence="2">Uncharacterized protein</fullName>
    </submittedName>
</protein>
<reference evidence="2" key="1">
    <citation type="journal article" date="2021" name="Nat. Commun.">
        <title>Genetic determinants of endophytism in the Arabidopsis root mycobiome.</title>
        <authorList>
            <person name="Mesny F."/>
            <person name="Miyauchi S."/>
            <person name="Thiergart T."/>
            <person name="Pickel B."/>
            <person name="Atanasova L."/>
            <person name="Karlsson M."/>
            <person name="Huettel B."/>
            <person name="Barry K.W."/>
            <person name="Haridas S."/>
            <person name="Chen C."/>
            <person name="Bauer D."/>
            <person name="Andreopoulos W."/>
            <person name="Pangilinan J."/>
            <person name="LaButti K."/>
            <person name="Riley R."/>
            <person name="Lipzen A."/>
            <person name="Clum A."/>
            <person name="Drula E."/>
            <person name="Henrissat B."/>
            <person name="Kohler A."/>
            <person name="Grigoriev I.V."/>
            <person name="Martin F.M."/>
            <person name="Hacquard S."/>
        </authorList>
    </citation>
    <scope>NUCLEOTIDE SEQUENCE</scope>
    <source>
        <strain evidence="2">MPI-CAGE-CH-0230</strain>
    </source>
</reference>
<proteinExistence type="predicted"/>
<dbReference type="GeneID" id="70182074"/>
<evidence type="ECO:0000313" key="3">
    <source>
        <dbReference type="Proteomes" id="UP000756346"/>
    </source>
</evidence>
<dbReference type="EMBL" id="JAGTJQ010000001">
    <property type="protein sequence ID" value="KAH7041340.1"/>
    <property type="molecule type" value="Genomic_DNA"/>
</dbReference>
<feature type="region of interest" description="Disordered" evidence="1">
    <location>
        <begin position="72"/>
        <end position="98"/>
    </location>
</feature>
<dbReference type="Proteomes" id="UP000756346">
    <property type="component" value="Unassembled WGS sequence"/>
</dbReference>
<gene>
    <name evidence="2" type="ORF">B0I36DRAFT_312617</name>
</gene>
<evidence type="ECO:0000256" key="1">
    <source>
        <dbReference type="SAM" id="MobiDB-lite"/>
    </source>
</evidence>
<keyword evidence="3" id="KW-1185">Reference proteome</keyword>
<evidence type="ECO:0000313" key="2">
    <source>
        <dbReference type="EMBL" id="KAH7041340.1"/>
    </source>
</evidence>
<comment type="caution">
    <text evidence="2">The sequence shown here is derived from an EMBL/GenBank/DDBJ whole genome shotgun (WGS) entry which is preliminary data.</text>
</comment>
<dbReference type="RefSeq" id="XP_046019395.1">
    <property type="nucleotide sequence ID" value="XM_046152528.1"/>
</dbReference>
<dbReference type="AlphaFoldDB" id="A0A9P9BX87"/>